<evidence type="ECO:0000313" key="8">
    <source>
        <dbReference type="Proteomes" id="UP000694941"/>
    </source>
</evidence>
<evidence type="ECO:0000256" key="5">
    <source>
        <dbReference type="ARBA" id="ARBA00022490"/>
    </source>
</evidence>
<proteinExistence type="inferred from homology"/>
<name>A0ABM1BSQ4_LIMPO</name>
<dbReference type="InterPro" id="IPR002347">
    <property type="entry name" value="SDR_fam"/>
</dbReference>
<evidence type="ECO:0000256" key="2">
    <source>
        <dbReference type="ARBA" id="ARBA00010483"/>
    </source>
</evidence>
<dbReference type="SUPFAM" id="SSF51735">
    <property type="entry name" value="NAD(P)-binding Rossmann-fold domains"/>
    <property type="match status" value="1"/>
</dbReference>
<accession>A0ABM1BSQ4</accession>
<protein>
    <recommendedName>
        <fullName evidence="4">Sepiapterin reductase</fullName>
        <ecNumber evidence="3">1.1.1.153</ecNumber>
    </recommendedName>
</protein>
<evidence type="ECO:0000256" key="4">
    <source>
        <dbReference type="ARBA" id="ARBA00019170"/>
    </source>
</evidence>
<evidence type="ECO:0000256" key="6">
    <source>
        <dbReference type="ARBA" id="ARBA00022857"/>
    </source>
</evidence>
<dbReference type="PANTHER" id="PTHR44085:SF2">
    <property type="entry name" value="SEPIAPTERIN REDUCTASE"/>
    <property type="match status" value="1"/>
</dbReference>
<gene>
    <name evidence="9" type="primary">LOC106471849</name>
</gene>
<dbReference type="Proteomes" id="UP000694941">
    <property type="component" value="Unplaced"/>
</dbReference>
<dbReference type="GeneID" id="106471849"/>
<dbReference type="PRINTS" id="PR00081">
    <property type="entry name" value="GDHRDH"/>
</dbReference>
<reference evidence="9" key="1">
    <citation type="submission" date="2025-08" db="UniProtKB">
        <authorList>
            <consortium name="RefSeq"/>
        </authorList>
    </citation>
    <scope>IDENTIFICATION</scope>
    <source>
        <tissue evidence="9">Muscle</tissue>
    </source>
</reference>
<dbReference type="CDD" id="cd05367">
    <property type="entry name" value="SPR-like_SDR_c"/>
    <property type="match status" value="1"/>
</dbReference>
<dbReference type="RefSeq" id="XP_013787926.1">
    <property type="nucleotide sequence ID" value="XM_013932472.2"/>
</dbReference>
<comment type="subcellular location">
    <subcellularLocation>
        <location evidence="1">Cytoplasm</location>
    </subcellularLocation>
</comment>
<keyword evidence="8" id="KW-1185">Reference proteome</keyword>
<dbReference type="InterPro" id="IPR006393">
    <property type="entry name" value="Sepiapterin_red"/>
</dbReference>
<dbReference type="InterPro" id="IPR036291">
    <property type="entry name" value="NAD(P)-bd_dom_sf"/>
</dbReference>
<dbReference type="Gene3D" id="3.40.50.720">
    <property type="entry name" value="NAD(P)-binding Rossmann-like Domain"/>
    <property type="match status" value="1"/>
</dbReference>
<keyword evidence="5" id="KW-0963">Cytoplasm</keyword>
<comment type="similarity">
    <text evidence="2">Belongs to the sepiapterin reductase family.</text>
</comment>
<dbReference type="PANTHER" id="PTHR44085">
    <property type="entry name" value="SEPIAPTERIN REDUCTASE"/>
    <property type="match status" value="1"/>
</dbReference>
<dbReference type="InterPro" id="IPR051721">
    <property type="entry name" value="Biopterin_syn/organic_redct"/>
</dbReference>
<dbReference type="Pfam" id="PF00106">
    <property type="entry name" value="adh_short"/>
    <property type="match status" value="1"/>
</dbReference>
<dbReference type="NCBIfam" id="TIGR01500">
    <property type="entry name" value="sepiapter_red"/>
    <property type="match status" value="1"/>
</dbReference>
<organism evidence="8 9">
    <name type="scientific">Limulus polyphemus</name>
    <name type="common">Atlantic horseshoe crab</name>
    <dbReference type="NCBI Taxonomy" id="6850"/>
    <lineage>
        <taxon>Eukaryota</taxon>
        <taxon>Metazoa</taxon>
        <taxon>Ecdysozoa</taxon>
        <taxon>Arthropoda</taxon>
        <taxon>Chelicerata</taxon>
        <taxon>Merostomata</taxon>
        <taxon>Xiphosura</taxon>
        <taxon>Limulidae</taxon>
        <taxon>Limulus</taxon>
    </lineage>
</organism>
<dbReference type="EC" id="1.1.1.153" evidence="3"/>
<evidence type="ECO:0000256" key="3">
    <source>
        <dbReference type="ARBA" id="ARBA00013075"/>
    </source>
</evidence>
<evidence type="ECO:0000256" key="7">
    <source>
        <dbReference type="ARBA" id="ARBA00023002"/>
    </source>
</evidence>
<evidence type="ECO:0000313" key="9">
    <source>
        <dbReference type="RefSeq" id="XP_013787926.1"/>
    </source>
</evidence>
<evidence type="ECO:0000256" key="1">
    <source>
        <dbReference type="ARBA" id="ARBA00004496"/>
    </source>
</evidence>
<keyword evidence="7" id="KW-0560">Oxidoreductase</keyword>
<keyword evidence="6" id="KW-0521">NADP</keyword>
<sequence length="269" mass="29818">MNATKVNWEIPSLCVITGASRGLGRVLSLSLTKKLPRNSIIALIARSEEGLKGTKQLIEECDKETQVITIPMDLTTVSATQVEQLLAKVCQFVESCPVKIDQAFLIHNAGTIGDISRKASMFKDGDEITRYFNLNFNSAVILTSVFLEKILKDNIKFRHIIHISSLASQKAIDGWSLYCSGKAARNMYFKVLAQEDPSLSIISYGPGPLDTEMMKEILENALPEVGAFMQKVSNEGKLLKCETTVARLFTILEEGKFKSGDYVDVFDKL</sequence>